<sequence>MKNDNASRDVISHTANNIEKYVRLYFRPRIPTQFYNEGFQVKRKQQALHANCPVPVFFIFKLPELLARPDVQFTDRSLALKQVVPRYHTPLEFSQLPFEDIYQEGPLIGLTSDQKKVITGRKQAEIIVPESLDLDDLKVILVRSVAEKETLLNLLHDKDVYAYDRLIRLIPQQEDYFFMDRNFVESVELLDDRMRIFSNVNEAYPSDWFSSPENEGYGFALNNDATQNYLNMTTKVILPDGSYYRWPNASLRALLLDKIELTLPESLDRYTLVINIDDHIAYKGIYERKLADADMPF</sequence>
<evidence type="ECO:0000313" key="8">
    <source>
        <dbReference type="EMBL" id="KRL94271.1"/>
    </source>
</evidence>
<keyword evidence="4" id="KW-0548">Nucleotidyltransferase</keyword>
<keyword evidence="1 6" id="KW-1277">Toxin-antitoxin system</keyword>
<keyword evidence="9" id="KW-1185">Reference proteome</keyword>
<protein>
    <recommendedName>
        <fullName evidence="7">DarT domain-containing protein</fullName>
    </recommendedName>
</protein>
<comment type="caution">
    <text evidence="6">Lacks conserved residue(s) required for the propagation of feature annotation.</text>
</comment>
<dbReference type="PATRIC" id="fig|1423753.3.peg.433"/>
<keyword evidence="3" id="KW-0808">Transferase</keyword>
<dbReference type="Pfam" id="PF14487">
    <property type="entry name" value="DarT"/>
    <property type="match status" value="1"/>
</dbReference>
<name>A0A0R1ULX0_9LACO</name>
<dbReference type="EMBL" id="AZFS01000059">
    <property type="protein sequence ID" value="KRL94271.1"/>
    <property type="molecule type" value="Genomic_DNA"/>
</dbReference>
<evidence type="ECO:0000256" key="1">
    <source>
        <dbReference type="ARBA" id="ARBA00022649"/>
    </source>
</evidence>
<gene>
    <name evidence="8" type="ORF">FD28_GL000416</name>
</gene>
<dbReference type="GO" id="GO:0003677">
    <property type="term" value="F:DNA binding"/>
    <property type="evidence" value="ECO:0007669"/>
    <property type="project" value="UniProtKB-UniRule"/>
</dbReference>
<evidence type="ECO:0000259" key="7">
    <source>
        <dbReference type="PROSITE" id="PS52018"/>
    </source>
</evidence>
<evidence type="ECO:0000256" key="5">
    <source>
        <dbReference type="ARBA" id="ARBA00023125"/>
    </source>
</evidence>
<proteinExistence type="inferred from homology"/>
<feature type="domain" description="DarT" evidence="7">
    <location>
        <begin position="1"/>
        <end position="177"/>
    </location>
</feature>
<accession>A0A0R1ULX0</accession>
<dbReference type="GO" id="GO:0016779">
    <property type="term" value="F:nucleotidyltransferase activity"/>
    <property type="evidence" value="ECO:0007669"/>
    <property type="project" value="UniProtKB-KW"/>
</dbReference>
<evidence type="ECO:0000313" key="9">
    <source>
        <dbReference type="Proteomes" id="UP000051580"/>
    </source>
</evidence>
<reference evidence="8 9" key="1">
    <citation type="journal article" date="2015" name="Genome Announc.">
        <title>Expanding the biotechnology potential of lactobacilli through comparative genomics of 213 strains and associated genera.</title>
        <authorList>
            <person name="Sun Z."/>
            <person name="Harris H.M."/>
            <person name="McCann A."/>
            <person name="Guo C."/>
            <person name="Argimon S."/>
            <person name="Zhang W."/>
            <person name="Yang X."/>
            <person name="Jeffery I.B."/>
            <person name="Cooney J.C."/>
            <person name="Kagawa T.F."/>
            <person name="Liu W."/>
            <person name="Song Y."/>
            <person name="Salvetti E."/>
            <person name="Wrobel A."/>
            <person name="Rasinkangas P."/>
            <person name="Parkhill J."/>
            <person name="Rea M.C."/>
            <person name="O'Sullivan O."/>
            <person name="Ritari J."/>
            <person name="Douillard F.P."/>
            <person name="Paul Ross R."/>
            <person name="Yang R."/>
            <person name="Briner A.E."/>
            <person name="Felis G.E."/>
            <person name="de Vos W.M."/>
            <person name="Barrangou R."/>
            <person name="Klaenhammer T.R."/>
            <person name="Caufield P.W."/>
            <person name="Cui Y."/>
            <person name="Zhang H."/>
            <person name="O'Toole P.W."/>
        </authorList>
    </citation>
    <scope>NUCLEOTIDE SEQUENCE [LARGE SCALE GENOMIC DNA]</scope>
    <source>
        <strain evidence="8 9">DSM 16381</strain>
    </source>
</reference>
<keyword evidence="5 6" id="KW-0238">DNA-binding</keyword>
<comment type="similarity">
    <text evidence="6">Belongs to the DarT ADP-ribosyltransferase family.</text>
</comment>
<dbReference type="STRING" id="1423753.FD28_GL000416"/>
<evidence type="ECO:0000256" key="6">
    <source>
        <dbReference type="PROSITE-ProRule" id="PRU01362"/>
    </source>
</evidence>
<dbReference type="PROSITE" id="PS52018">
    <property type="entry name" value="DART"/>
    <property type="match status" value="1"/>
</dbReference>
<organism evidence="8 9">
    <name type="scientific">Levilactobacillus hammesii DSM 16381</name>
    <dbReference type="NCBI Taxonomy" id="1423753"/>
    <lineage>
        <taxon>Bacteria</taxon>
        <taxon>Bacillati</taxon>
        <taxon>Bacillota</taxon>
        <taxon>Bacilli</taxon>
        <taxon>Lactobacillales</taxon>
        <taxon>Lactobacillaceae</taxon>
        <taxon>Levilactobacillus</taxon>
    </lineage>
</organism>
<evidence type="ECO:0000256" key="2">
    <source>
        <dbReference type="ARBA" id="ARBA00022676"/>
    </source>
</evidence>
<evidence type="ECO:0000256" key="3">
    <source>
        <dbReference type="ARBA" id="ARBA00022679"/>
    </source>
</evidence>
<comment type="caution">
    <text evidence="8">The sequence shown here is derived from an EMBL/GenBank/DDBJ whole genome shotgun (WGS) entry which is preliminary data.</text>
</comment>
<keyword evidence="2" id="KW-0328">Glycosyltransferase</keyword>
<dbReference type="GO" id="GO:0016757">
    <property type="term" value="F:glycosyltransferase activity"/>
    <property type="evidence" value="ECO:0007669"/>
    <property type="project" value="UniProtKB-KW"/>
</dbReference>
<dbReference type="AlphaFoldDB" id="A0A0R1ULX0"/>
<evidence type="ECO:0000256" key="4">
    <source>
        <dbReference type="ARBA" id="ARBA00022695"/>
    </source>
</evidence>
<dbReference type="Proteomes" id="UP000051580">
    <property type="component" value="Unassembled WGS sequence"/>
</dbReference>
<dbReference type="InterPro" id="IPR029494">
    <property type="entry name" value="DarT"/>
</dbReference>